<dbReference type="InterPro" id="IPR005334">
    <property type="entry name" value="Tctex-1-like"/>
</dbReference>
<dbReference type="GO" id="GO:0005737">
    <property type="term" value="C:cytoplasm"/>
    <property type="evidence" value="ECO:0007669"/>
    <property type="project" value="TreeGrafter"/>
</dbReference>
<proteinExistence type="inferred from homology"/>
<name>A0A8B8G6G8_9HEMI</name>
<dbReference type="Proteomes" id="UP000694846">
    <property type="component" value="Unplaced"/>
</dbReference>
<evidence type="ECO:0000313" key="3">
    <source>
        <dbReference type="RefSeq" id="XP_025418315.1"/>
    </source>
</evidence>
<accession>A0A8B8G6G8</accession>
<comment type="similarity">
    <text evidence="1">Belongs to the dynein light chain Tctex-type family.</text>
</comment>
<organism evidence="2 3">
    <name type="scientific">Sipha flava</name>
    <name type="common">yellow sugarcane aphid</name>
    <dbReference type="NCBI Taxonomy" id="143950"/>
    <lineage>
        <taxon>Eukaryota</taxon>
        <taxon>Metazoa</taxon>
        <taxon>Ecdysozoa</taxon>
        <taxon>Arthropoda</taxon>
        <taxon>Hexapoda</taxon>
        <taxon>Insecta</taxon>
        <taxon>Pterygota</taxon>
        <taxon>Neoptera</taxon>
        <taxon>Paraneoptera</taxon>
        <taxon>Hemiptera</taxon>
        <taxon>Sternorrhyncha</taxon>
        <taxon>Aphidomorpha</taxon>
        <taxon>Aphidoidea</taxon>
        <taxon>Aphididae</taxon>
        <taxon>Sipha</taxon>
    </lineage>
</organism>
<dbReference type="InterPro" id="IPR038586">
    <property type="entry name" value="Tctex-1-like_sf"/>
</dbReference>
<dbReference type="GeneID" id="112689033"/>
<keyword evidence="2" id="KW-1185">Reference proteome</keyword>
<dbReference type="GO" id="GO:0005868">
    <property type="term" value="C:cytoplasmic dynein complex"/>
    <property type="evidence" value="ECO:0007669"/>
    <property type="project" value="TreeGrafter"/>
</dbReference>
<protein>
    <submittedName>
        <fullName evidence="3">Dynein light chain Tctex-type 1-like</fullName>
    </submittedName>
</protein>
<evidence type="ECO:0000256" key="1">
    <source>
        <dbReference type="ARBA" id="ARBA00005361"/>
    </source>
</evidence>
<gene>
    <name evidence="3" type="primary">LOC112689033</name>
</gene>
<dbReference type="GO" id="GO:0007018">
    <property type="term" value="P:microtubule-based movement"/>
    <property type="evidence" value="ECO:0007669"/>
    <property type="project" value="TreeGrafter"/>
</dbReference>
<sequence>MDYLDEENRFDVNEVSDIINNSIENTIGNQLYQQNMVNKWVNDVVDYCLKRLCQLAKPFKYMVICTILQKNGAGFHAASSCYWDNSTDRKCNVKWENESMYVIVTIFGLAF</sequence>
<evidence type="ECO:0000313" key="2">
    <source>
        <dbReference type="Proteomes" id="UP000694846"/>
    </source>
</evidence>
<dbReference type="Gene3D" id="3.30.1140.40">
    <property type="entry name" value="Tctex-1"/>
    <property type="match status" value="1"/>
</dbReference>
<dbReference type="RefSeq" id="XP_025418315.1">
    <property type="nucleotide sequence ID" value="XM_025562530.1"/>
</dbReference>
<dbReference type="PANTHER" id="PTHR21255">
    <property type="entry name" value="T-COMPLEX-ASSOCIATED-TESTIS-EXPRESSED 1/ DYNEIN LIGHT CHAIN"/>
    <property type="match status" value="1"/>
</dbReference>
<dbReference type="PANTHER" id="PTHR21255:SF4">
    <property type="entry name" value="DYNEIN LIGHT CHAIN TCTEX-TYPE"/>
    <property type="match status" value="1"/>
</dbReference>
<dbReference type="GO" id="GO:0045505">
    <property type="term" value="F:dynein intermediate chain binding"/>
    <property type="evidence" value="ECO:0007669"/>
    <property type="project" value="TreeGrafter"/>
</dbReference>
<dbReference type="Pfam" id="PF03645">
    <property type="entry name" value="Tctex-1"/>
    <property type="match status" value="1"/>
</dbReference>
<dbReference type="CDD" id="cd21455">
    <property type="entry name" value="DLC-like_DYNLT1_DYNLT3"/>
    <property type="match status" value="1"/>
</dbReference>
<dbReference type="OrthoDB" id="10059120at2759"/>
<reference evidence="3" key="1">
    <citation type="submission" date="2025-08" db="UniProtKB">
        <authorList>
            <consortium name="RefSeq"/>
        </authorList>
    </citation>
    <scope>IDENTIFICATION</scope>
    <source>
        <tissue evidence="3">Whole body</tissue>
    </source>
</reference>
<dbReference type="AlphaFoldDB" id="A0A8B8G6G8"/>